<reference evidence="6 7" key="2">
    <citation type="submission" date="2021-03" db="EMBL/GenBank/DDBJ databases">
        <title>Genomic Encyclopedia of Type Strains, Phase IV (KMG-IV): sequencing the most valuable type-strain genomes for metagenomic binning, comparative biology and taxonomic classification.</title>
        <authorList>
            <person name="Goeker M."/>
        </authorList>
    </citation>
    <scope>NUCLEOTIDE SEQUENCE [LARGE SCALE GENOMIC DNA]</scope>
    <source>
        <strain evidence="6 7">DSM 41954</strain>
    </source>
</reference>
<dbReference type="InterPro" id="IPR002018">
    <property type="entry name" value="CarbesteraseB"/>
</dbReference>
<dbReference type="RefSeq" id="WP_044568342.1">
    <property type="nucleotide sequence ID" value="NZ_BAABDR010000025.1"/>
</dbReference>
<dbReference type="SUPFAM" id="SSF53474">
    <property type="entry name" value="alpha/beta-Hydrolases"/>
    <property type="match status" value="1"/>
</dbReference>
<evidence type="ECO:0000313" key="7">
    <source>
        <dbReference type="Proteomes" id="UP000756710"/>
    </source>
</evidence>
<reference evidence="5" key="1">
    <citation type="submission" date="2014-05" db="EMBL/GenBank/DDBJ databases">
        <authorList>
            <person name="Horn Fabian"/>
        </authorList>
    </citation>
    <scope>NUCLEOTIDE SEQUENCE</scope>
</reference>
<gene>
    <name evidence="6" type="ORF">J2Z30_003867</name>
    <name evidence="5" type="ORF">SIRAN1862</name>
</gene>
<dbReference type="InterPro" id="IPR050309">
    <property type="entry name" value="Type-B_Carboxylest/Lipase"/>
</dbReference>
<dbReference type="Proteomes" id="UP000756710">
    <property type="component" value="Unassembled WGS sequence"/>
</dbReference>
<organism evidence="5">
    <name type="scientific">Streptomyces iranensis</name>
    <dbReference type="NCBI Taxonomy" id="576784"/>
    <lineage>
        <taxon>Bacteria</taxon>
        <taxon>Bacillati</taxon>
        <taxon>Actinomycetota</taxon>
        <taxon>Actinomycetes</taxon>
        <taxon>Kitasatosporales</taxon>
        <taxon>Streptomycetaceae</taxon>
        <taxon>Streptomyces</taxon>
        <taxon>Streptomyces violaceusniger group</taxon>
    </lineage>
</organism>
<dbReference type="HOGENOM" id="CLU_006586_16_0_11"/>
<dbReference type="PANTHER" id="PTHR11559">
    <property type="entry name" value="CARBOXYLESTERASE"/>
    <property type="match status" value="1"/>
</dbReference>
<dbReference type="InterPro" id="IPR019826">
    <property type="entry name" value="Carboxylesterase_B_AS"/>
</dbReference>
<dbReference type="EMBL" id="JAGGLR010000009">
    <property type="protein sequence ID" value="MBP2062848.1"/>
    <property type="molecule type" value="Genomic_DNA"/>
</dbReference>
<evidence type="ECO:0000256" key="3">
    <source>
        <dbReference type="RuleBase" id="RU361235"/>
    </source>
</evidence>
<feature type="domain" description="Carboxylesterase type B" evidence="4">
    <location>
        <begin position="7"/>
        <end position="486"/>
    </location>
</feature>
<dbReference type="Gene3D" id="3.40.50.1820">
    <property type="entry name" value="alpha/beta hydrolase"/>
    <property type="match status" value="1"/>
</dbReference>
<dbReference type="EMBL" id="LK022848">
    <property type="protein sequence ID" value="CDR04877.1"/>
    <property type="molecule type" value="Genomic_DNA"/>
</dbReference>
<sequence length="498" mass="53117">MTNHTTAPVVVTSHGAVRGRQEEHAAVFRHIPYAAPPRGAARFAPPTPHPPWDGVRDATAAGPTAPQPRRDAFGRLDMSPYFGQGWVPGEDYLAVNIWTPDPTRDDLPVMVFVHGGGFVAGSTRSELYDGTAFARDGVVLVTLNYRLGIPGFLHLPDAPDNRGLLDVIAALRWVGENIAAFGGDPSRVTLFGQSAGATIVGAVVADPRAEGLFQRAIIQSGSGLGAFSRAQASRVTQALARVLGTAATAEALASVPDERFVEAMPQLAGIDLTVDGRFDPLIGLSAFSLVLDQQPAEAVATGRGAGIDLLLGTTAEEGNLYLAPSGHLTSSTEEDVHATAARSHPAPGKLVEVYRRERPGASPGELRAAIMTDALFGVGTRRLATAHARHPSSRTHVYEFAWRSEALDGRLGASHVMELPFVFDRTEPARLHGPEAILGPAEPPAELASRVHSTWIRFARTGDPGWPPYDSVRRTTMRIAETWTQVADPGAQVRLAWE</sequence>
<evidence type="ECO:0000313" key="5">
    <source>
        <dbReference type="EMBL" id="CDR04877.1"/>
    </source>
</evidence>
<dbReference type="InterPro" id="IPR029058">
    <property type="entry name" value="AB_hydrolase_fold"/>
</dbReference>
<evidence type="ECO:0000256" key="2">
    <source>
        <dbReference type="ARBA" id="ARBA00022801"/>
    </source>
</evidence>
<name>A0A060ZPA2_9ACTN</name>
<evidence type="ECO:0000256" key="1">
    <source>
        <dbReference type="ARBA" id="ARBA00005964"/>
    </source>
</evidence>
<proteinExistence type="inferred from homology"/>
<keyword evidence="7" id="KW-1185">Reference proteome</keyword>
<dbReference type="AlphaFoldDB" id="A0A060ZPA2"/>
<dbReference type="ESTHER" id="9acto-a0a060zpa2">
    <property type="family name" value="Carb_B_Bacteria"/>
</dbReference>
<evidence type="ECO:0000313" key="6">
    <source>
        <dbReference type="EMBL" id="MBP2062848.1"/>
    </source>
</evidence>
<accession>A0A060ZPA2</accession>
<comment type="similarity">
    <text evidence="1 3">Belongs to the type-B carboxylesterase/lipase family.</text>
</comment>
<keyword evidence="2 3" id="KW-0378">Hydrolase</keyword>
<dbReference type="PROSITE" id="PS00122">
    <property type="entry name" value="CARBOXYLESTERASE_B_1"/>
    <property type="match status" value="1"/>
</dbReference>
<dbReference type="Pfam" id="PF00135">
    <property type="entry name" value="COesterase"/>
    <property type="match status" value="1"/>
</dbReference>
<evidence type="ECO:0000259" key="4">
    <source>
        <dbReference type="Pfam" id="PF00135"/>
    </source>
</evidence>
<dbReference type="GO" id="GO:0016787">
    <property type="term" value="F:hydrolase activity"/>
    <property type="evidence" value="ECO:0007669"/>
    <property type="project" value="UniProtKB-KW"/>
</dbReference>
<dbReference type="EC" id="3.1.1.-" evidence="3"/>
<protein>
    <recommendedName>
        <fullName evidence="3">Carboxylic ester hydrolase</fullName>
        <ecNumber evidence="3">3.1.1.-</ecNumber>
    </recommendedName>
</protein>